<dbReference type="PANTHER" id="PTHR46797">
    <property type="entry name" value="HTH-TYPE TRANSCRIPTIONAL REGULATOR"/>
    <property type="match status" value="1"/>
</dbReference>
<dbReference type="PROSITE" id="PS51500">
    <property type="entry name" value="SIN"/>
    <property type="match status" value="1"/>
</dbReference>
<feature type="domain" description="HTH cro/C1-type" evidence="2">
    <location>
        <begin position="6"/>
        <end position="61"/>
    </location>
</feature>
<dbReference type="Pfam" id="PF01381">
    <property type="entry name" value="HTH_3"/>
    <property type="match status" value="1"/>
</dbReference>
<dbReference type="CDD" id="cd00093">
    <property type="entry name" value="HTH_XRE"/>
    <property type="match status" value="1"/>
</dbReference>
<evidence type="ECO:0000256" key="1">
    <source>
        <dbReference type="ARBA" id="ARBA00023125"/>
    </source>
</evidence>
<dbReference type="Pfam" id="PF08671">
    <property type="entry name" value="SinI"/>
    <property type="match status" value="1"/>
</dbReference>
<dbReference type="InterPro" id="IPR036281">
    <property type="entry name" value="SinR/SinI_dimer_dom_sf"/>
</dbReference>
<proteinExistence type="predicted"/>
<evidence type="ECO:0000313" key="5">
    <source>
        <dbReference type="Proteomes" id="UP001203665"/>
    </source>
</evidence>
<dbReference type="SUPFAM" id="SSF47406">
    <property type="entry name" value="SinR repressor dimerisation domain-like"/>
    <property type="match status" value="1"/>
</dbReference>
<dbReference type="InterPro" id="IPR050807">
    <property type="entry name" value="TransReg_Diox_bact_type"/>
</dbReference>
<organism evidence="4 5">
    <name type="scientific">Alkalicoccobacillus plakortidis</name>
    <dbReference type="NCBI Taxonomy" id="444060"/>
    <lineage>
        <taxon>Bacteria</taxon>
        <taxon>Bacillati</taxon>
        <taxon>Bacillota</taxon>
        <taxon>Bacilli</taxon>
        <taxon>Bacillales</taxon>
        <taxon>Bacillaceae</taxon>
        <taxon>Alkalicoccobacillus</taxon>
    </lineage>
</organism>
<dbReference type="SUPFAM" id="SSF47413">
    <property type="entry name" value="lambda repressor-like DNA-binding domains"/>
    <property type="match status" value="1"/>
</dbReference>
<dbReference type="PROSITE" id="PS50943">
    <property type="entry name" value="HTH_CROC1"/>
    <property type="match status" value="1"/>
</dbReference>
<dbReference type="InterPro" id="IPR010981">
    <property type="entry name" value="SinR/SinI_dimer_dom"/>
</dbReference>
<keyword evidence="5" id="KW-1185">Reference proteome</keyword>
<dbReference type="RefSeq" id="WP_251607715.1">
    <property type="nucleotide sequence ID" value="NZ_JAMQJY010000001.1"/>
</dbReference>
<sequence length="111" mass="12649">MIGNQVKKCRLDRGLSLSELAENAGVAKSYLSSIERNIQSNPSIHFLEKISLILNVPIETLLYGKSASTNTCDLDDEWVNLAREAKESGISQEQFREFLEFNRWRKDQSKS</sequence>
<dbReference type="InterPro" id="IPR001387">
    <property type="entry name" value="Cro/C1-type_HTH"/>
</dbReference>
<dbReference type="Gene3D" id="1.10.260.40">
    <property type="entry name" value="lambda repressor-like DNA-binding domains"/>
    <property type="match status" value="1"/>
</dbReference>
<comment type="caution">
    <text evidence="4">The sequence shown here is derived from an EMBL/GenBank/DDBJ whole genome shotgun (WGS) entry which is preliminary data.</text>
</comment>
<dbReference type="EMBL" id="JAMQJY010000001">
    <property type="protein sequence ID" value="MCM2676078.1"/>
    <property type="molecule type" value="Genomic_DNA"/>
</dbReference>
<evidence type="ECO:0000313" key="4">
    <source>
        <dbReference type="EMBL" id="MCM2676078.1"/>
    </source>
</evidence>
<gene>
    <name evidence="4" type="ORF">NDM98_11610</name>
</gene>
<dbReference type="SMART" id="SM00530">
    <property type="entry name" value="HTH_XRE"/>
    <property type="match status" value="1"/>
</dbReference>
<reference evidence="4" key="1">
    <citation type="submission" date="2022-06" db="EMBL/GenBank/DDBJ databases">
        <title>Alkalicoccobacillus porphyridii sp. nov., isolated from a marine red alga, Porphyridium purpureum and reclassification of Shouchella plakortidis and Shouchella gibsonii as Alkalicoccobacillus plakortidis comb. nov. and Alkalicoccobacillus gibsonii comb. nov.</title>
        <authorList>
            <person name="Kim K.H."/>
            <person name="Lee J.K."/>
            <person name="Han D.M."/>
            <person name="Baek J.H."/>
            <person name="Jeon C.O."/>
        </authorList>
    </citation>
    <scope>NUCLEOTIDE SEQUENCE</scope>
    <source>
        <strain evidence="4">DSM 19153</strain>
    </source>
</reference>
<dbReference type="InterPro" id="IPR010982">
    <property type="entry name" value="Lambda_DNA-bd_dom_sf"/>
</dbReference>
<dbReference type="PANTHER" id="PTHR46797:SF13">
    <property type="entry name" value="HTH-TYPE TRANSCRIPTIONAL REGULATOR SINR"/>
    <property type="match status" value="1"/>
</dbReference>
<feature type="domain" description="Sin" evidence="3">
    <location>
        <begin position="65"/>
        <end position="103"/>
    </location>
</feature>
<accession>A0ABT0XL80</accession>
<evidence type="ECO:0000259" key="2">
    <source>
        <dbReference type="PROSITE" id="PS50943"/>
    </source>
</evidence>
<dbReference type="Proteomes" id="UP001203665">
    <property type="component" value="Unassembled WGS sequence"/>
</dbReference>
<keyword evidence="1" id="KW-0238">DNA-binding</keyword>
<evidence type="ECO:0000259" key="3">
    <source>
        <dbReference type="PROSITE" id="PS51500"/>
    </source>
</evidence>
<name>A0ABT0XL80_9BACI</name>
<protein>
    <submittedName>
        <fullName evidence="4">Helix-turn-helix domain-containing protein</fullName>
    </submittedName>
</protein>